<comment type="catalytic activity">
    <reaction evidence="1">
        <text>chorismate = isochorismate</text>
        <dbReference type="Rhea" id="RHEA:18985"/>
        <dbReference type="ChEBI" id="CHEBI:29748"/>
        <dbReference type="ChEBI" id="CHEBI:29780"/>
        <dbReference type="EC" id="5.4.4.2"/>
    </reaction>
</comment>
<dbReference type="Gene3D" id="3.60.120.10">
    <property type="entry name" value="Anthranilate synthase"/>
    <property type="match status" value="1"/>
</dbReference>
<evidence type="ECO:0000313" key="8">
    <source>
        <dbReference type="EMBL" id="KAB7756466.1"/>
    </source>
</evidence>
<evidence type="ECO:0000256" key="3">
    <source>
        <dbReference type="ARBA" id="ARBA00012824"/>
    </source>
</evidence>
<dbReference type="Proteomes" id="UP000325690">
    <property type="component" value="Unassembled WGS sequence"/>
</dbReference>
<comment type="caution">
    <text evidence="8">The sequence shown here is derived from an EMBL/GenBank/DDBJ whole genome shotgun (WGS) entry which is preliminary data.</text>
</comment>
<dbReference type="Pfam" id="PF00425">
    <property type="entry name" value="Chorismate_bind"/>
    <property type="match status" value="1"/>
</dbReference>
<gene>
    <name evidence="8" type="ORF">MPHL21000_10315</name>
</gene>
<dbReference type="GeneID" id="74302060"/>
<proteinExistence type="inferred from homology"/>
<evidence type="ECO:0000313" key="9">
    <source>
        <dbReference type="Proteomes" id="UP000325690"/>
    </source>
</evidence>
<dbReference type="AlphaFoldDB" id="A0A5N5V3W3"/>
<dbReference type="InterPro" id="IPR004561">
    <property type="entry name" value="IsoChor_synthase"/>
</dbReference>
<dbReference type="GO" id="GO:0008909">
    <property type="term" value="F:isochorismate synthase activity"/>
    <property type="evidence" value="ECO:0007669"/>
    <property type="project" value="UniProtKB-EC"/>
</dbReference>
<evidence type="ECO:0000256" key="1">
    <source>
        <dbReference type="ARBA" id="ARBA00000799"/>
    </source>
</evidence>
<comment type="similarity">
    <text evidence="2">Belongs to the isochorismate synthase family.</text>
</comment>
<dbReference type="PANTHER" id="PTHR42839:SF2">
    <property type="entry name" value="ISOCHORISMATE SYNTHASE ENTC"/>
    <property type="match status" value="1"/>
</dbReference>
<accession>A0A5N5V3W3</accession>
<dbReference type="NCBIfam" id="TIGR00543">
    <property type="entry name" value="isochor_syn"/>
    <property type="match status" value="1"/>
</dbReference>
<dbReference type="InterPro" id="IPR015890">
    <property type="entry name" value="Chorismate_C"/>
</dbReference>
<feature type="domain" description="Chorismate-utilising enzyme C-terminal" evidence="7">
    <location>
        <begin position="89"/>
        <end position="352"/>
    </location>
</feature>
<sequence length="364" mass="38390">MTREPTFVMAARRTVVAEGVHTAFPDITDARAALASHSAPIVVGALPFDLDKPAALIRPQTVRFLDTAPDWPLREMPTVRIAETRPDPDEHRARVAAAVARMRDPSSGLHKVVLARALKLTADGPIDARTVLHRLAAADPSANGYLADLTAAGGGYSGAALVGASPELLVARRGDQVLCAPFAGSAPRSPDPRTDEASGAALAASAKNRHEHQLVVDMIREALDPLCRDLDVQAEPQLHKTDAVWHLATRITGTLREKSTTALDLAIALHPTPAVGGVPTKDAAALIAELEGDRGFYAGAVGWCDQRGDGRWVVSIRCAQLSADRRTAEAFSGGGIVAESDPDDEVAETTTKFTTILSALGVQT</sequence>
<protein>
    <recommendedName>
        <fullName evidence="3">isochorismate synthase</fullName>
        <ecNumber evidence="3">5.4.4.2</ecNumber>
    </recommendedName>
    <alternativeName>
        <fullName evidence="5">Isochorismate mutase</fullName>
    </alternativeName>
</protein>
<evidence type="ECO:0000256" key="6">
    <source>
        <dbReference type="SAM" id="MobiDB-lite"/>
    </source>
</evidence>
<evidence type="ECO:0000256" key="2">
    <source>
        <dbReference type="ARBA" id="ARBA00005297"/>
    </source>
</evidence>
<evidence type="ECO:0000259" key="7">
    <source>
        <dbReference type="Pfam" id="PF00425"/>
    </source>
</evidence>
<dbReference type="EMBL" id="ANBP01000012">
    <property type="protein sequence ID" value="KAB7756466.1"/>
    <property type="molecule type" value="Genomic_DNA"/>
</dbReference>
<dbReference type="SUPFAM" id="SSF56322">
    <property type="entry name" value="ADC synthase"/>
    <property type="match status" value="1"/>
</dbReference>
<feature type="region of interest" description="Disordered" evidence="6">
    <location>
        <begin position="182"/>
        <end position="204"/>
    </location>
</feature>
<reference evidence="8 9" key="1">
    <citation type="submission" date="2012-10" db="EMBL/GenBank/DDBJ databases">
        <title>The draft sequence of the Mycobacterium pheli genome.</title>
        <authorList>
            <person name="Pettersson B.M.F."/>
            <person name="Das S."/>
            <person name="Dasgupta S."/>
            <person name="Bhattacharya A."/>
            <person name="Kirsebom L.A."/>
        </authorList>
    </citation>
    <scope>NUCLEOTIDE SEQUENCE [LARGE SCALE GENOMIC DNA]</scope>
    <source>
        <strain evidence="8 9">CCUG 21000</strain>
    </source>
</reference>
<dbReference type="RefSeq" id="WP_003886286.1">
    <property type="nucleotide sequence ID" value="NZ_ANBO01000023.1"/>
</dbReference>
<evidence type="ECO:0000256" key="5">
    <source>
        <dbReference type="ARBA" id="ARBA00041564"/>
    </source>
</evidence>
<organism evidence="8 9">
    <name type="scientific">Mycolicibacterium phlei DSM 43239 = CCUG 21000</name>
    <dbReference type="NCBI Taxonomy" id="1226750"/>
    <lineage>
        <taxon>Bacteria</taxon>
        <taxon>Bacillati</taxon>
        <taxon>Actinomycetota</taxon>
        <taxon>Actinomycetes</taxon>
        <taxon>Mycobacteriales</taxon>
        <taxon>Mycobacteriaceae</taxon>
        <taxon>Mycolicibacterium</taxon>
    </lineage>
</organism>
<dbReference type="EC" id="5.4.4.2" evidence="3"/>
<dbReference type="InterPro" id="IPR005801">
    <property type="entry name" value="ADC_synthase"/>
</dbReference>
<name>A0A5N5V3W3_MYCPH</name>
<keyword evidence="9" id="KW-1185">Reference proteome</keyword>
<evidence type="ECO:0000256" key="4">
    <source>
        <dbReference type="ARBA" id="ARBA00023235"/>
    </source>
</evidence>
<dbReference type="PANTHER" id="PTHR42839">
    <property type="entry name" value="ISOCHORISMATE SYNTHASE ENTC"/>
    <property type="match status" value="1"/>
</dbReference>
<keyword evidence="4" id="KW-0413">Isomerase</keyword>